<dbReference type="VEuPathDB" id="FungiDB:MELLADRAFT_103736"/>
<dbReference type="InParanoid" id="F4RC75"/>
<name>F4RC75_MELLP</name>
<dbReference type="Proteomes" id="UP000001072">
    <property type="component" value="Unassembled WGS sequence"/>
</dbReference>
<dbReference type="GeneID" id="18922065"/>
<reference evidence="2" key="1">
    <citation type="journal article" date="2011" name="Proc. Natl. Acad. Sci. U.S.A.">
        <title>Obligate biotrophy features unraveled by the genomic analysis of rust fungi.</title>
        <authorList>
            <person name="Duplessis S."/>
            <person name="Cuomo C.A."/>
            <person name="Lin Y.-C."/>
            <person name="Aerts A."/>
            <person name="Tisserant E."/>
            <person name="Veneault-Fourrey C."/>
            <person name="Joly D.L."/>
            <person name="Hacquard S."/>
            <person name="Amselem J."/>
            <person name="Cantarel B.L."/>
            <person name="Chiu R."/>
            <person name="Coutinho P.M."/>
            <person name="Feau N."/>
            <person name="Field M."/>
            <person name="Frey P."/>
            <person name="Gelhaye E."/>
            <person name="Goldberg J."/>
            <person name="Grabherr M.G."/>
            <person name="Kodira C.D."/>
            <person name="Kohler A."/>
            <person name="Kuees U."/>
            <person name="Lindquist E.A."/>
            <person name="Lucas S.M."/>
            <person name="Mago R."/>
            <person name="Mauceli E."/>
            <person name="Morin E."/>
            <person name="Murat C."/>
            <person name="Pangilinan J.L."/>
            <person name="Park R."/>
            <person name="Pearson M."/>
            <person name="Quesneville H."/>
            <person name="Rouhier N."/>
            <person name="Sakthikumar S."/>
            <person name="Salamov A.A."/>
            <person name="Schmutz J."/>
            <person name="Selles B."/>
            <person name="Shapiro H."/>
            <person name="Tanguay P."/>
            <person name="Tuskan G.A."/>
            <person name="Henrissat B."/>
            <person name="Van de Peer Y."/>
            <person name="Rouze P."/>
            <person name="Ellis J.G."/>
            <person name="Dodds P.N."/>
            <person name="Schein J.E."/>
            <person name="Zhong S."/>
            <person name="Hamelin R.C."/>
            <person name="Grigoriev I.V."/>
            <person name="Szabo L.J."/>
            <person name="Martin F."/>
        </authorList>
    </citation>
    <scope>NUCLEOTIDE SEQUENCE [LARGE SCALE GENOMIC DNA]</scope>
    <source>
        <strain evidence="2">98AG31 / pathotype 3-4-7</strain>
    </source>
</reference>
<evidence type="ECO:0000313" key="2">
    <source>
        <dbReference type="Proteomes" id="UP000001072"/>
    </source>
</evidence>
<dbReference type="KEGG" id="mlr:MELLADRAFT_103736"/>
<protein>
    <submittedName>
        <fullName evidence="1">Uncharacterized protein</fullName>
    </submittedName>
</protein>
<organism evidence="2">
    <name type="scientific">Melampsora larici-populina (strain 98AG31 / pathotype 3-4-7)</name>
    <name type="common">Poplar leaf rust fungus</name>
    <dbReference type="NCBI Taxonomy" id="747676"/>
    <lineage>
        <taxon>Eukaryota</taxon>
        <taxon>Fungi</taxon>
        <taxon>Dikarya</taxon>
        <taxon>Basidiomycota</taxon>
        <taxon>Pucciniomycotina</taxon>
        <taxon>Pucciniomycetes</taxon>
        <taxon>Pucciniales</taxon>
        <taxon>Melampsoraceae</taxon>
        <taxon>Melampsora</taxon>
    </lineage>
</organism>
<dbReference type="AlphaFoldDB" id="F4RC75"/>
<evidence type="ECO:0000313" key="1">
    <source>
        <dbReference type="EMBL" id="EGG09688.1"/>
    </source>
</evidence>
<accession>F4RC75</accession>
<dbReference type="HOGENOM" id="CLU_1627447_0_0_1"/>
<dbReference type="RefSeq" id="XP_007406742.1">
    <property type="nucleotide sequence ID" value="XM_007406680.1"/>
</dbReference>
<dbReference type="EMBL" id="GL883096">
    <property type="protein sequence ID" value="EGG09688.1"/>
    <property type="molecule type" value="Genomic_DNA"/>
</dbReference>
<sequence>MSQIPAFLNPIFYSIQGKLEDFQDTVDELSGMVHECKDKIHVYEKDRVILQDIFCENDISGSDALDARIKHEVDKQLDVLIDDWSKKLQDEIKALHTHICEHLVIKNNQMGECVAVGIKKARKDLKISVEKILEHTKEYLLEIFNLMILKVGCDAAVHCDSRR</sequence>
<proteinExistence type="predicted"/>
<gene>
    <name evidence="1" type="ORF">MELLADRAFT_103736</name>
</gene>
<keyword evidence="2" id="KW-1185">Reference proteome</keyword>